<protein>
    <submittedName>
        <fullName evidence="5">Transcriptional regulator HilA</fullName>
    </submittedName>
</protein>
<sequence length="527" mass="57270">MRFLKRNVLKSSEIDLGAAVFDVETRRLHDHSGEEIALRFRSREVLAVLMRQQGHIVGRSTLAEAAWDVKTVSDDSIAQCIADIRRALSDKGRRIVETVPRQGYRLVLPSVRSPTHPRSGETGRAPIPSGPAPEPRAPVIEVLRFDDLGTTGMGPPGLRDVLGEAIVIELARYPEMTVLHRAADSGPSGGRRAVQAISRTGSDYLVAGALLSDGKLGRLSIRLISARDLSCIWVEEFDFDLGELLALSRGIGRQVASAVGVKLIEIAEARIDRGDLSARLIENAARSRMLRNPSAAAFGRNIREQDIALDRYPDSAWGHLGQALALRTGIDSGWLTRDVEAASARAEDHVARAHALAPDNYLVHFALGKTLADKGHTGAAILALERATTLNPSSTMVLVGQITPNLDIGNTARALELISLARRINPAGNKYLQYQIARAHWRMGSPDKALRSLMASPGQTDDMRKLHAVAALELGRGDMARAALGLFLNANPHWNFEVESMAQRAQATPSAVIERWLSRLSEAGMPH</sequence>
<keyword evidence="1 2" id="KW-0238">DNA-binding</keyword>
<dbReference type="GO" id="GO:0006355">
    <property type="term" value="P:regulation of DNA-templated transcription"/>
    <property type="evidence" value="ECO:0007669"/>
    <property type="project" value="InterPro"/>
</dbReference>
<evidence type="ECO:0000313" key="5">
    <source>
        <dbReference type="EMBL" id="SPJ26477.1"/>
    </source>
</evidence>
<dbReference type="SUPFAM" id="SSF48452">
    <property type="entry name" value="TPR-like"/>
    <property type="match status" value="1"/>
</dbReference>
<proteinExistence type="predicted"/>
<keyword evidence="6" id="KW-1185">Reference proteome</keyword>
<dbReference type="Gene3D" id="1.10.10.10">
    <property type="entry name" value="Winged helix-like DNA-binding domain superfamily/Winged helix DNA-binding domain"/>
    <property type="match status" value="1"/>
</dbReference>
<dbReference type="Pfam" id="PF00486">
    <property type="entry name" value="Trans_reg_C"/>
    <property type="match status" value="1"/>
</dbReference>
<evidence type="ECO:0000256" key="3">
    <source>
        <dbReference type="SAM" id="MobiDB-lite"/>
    </source>
</evidence>
<dbReference type="InterPro" id="IPR036388">
    <property type="entry name" value="WH-like_DNA-bd_sf"/>
</dbReference>
<evidence type="ECO:0000313" key="6">
    <source>
        <dbReference type="Proteomes" id="UP000244912"/>
    </source>
</evidence>
<dbReference type="SMART" id="SM00862">
    <property type="entry name" value="Trans_reg_C"/>
    <property type="match status" value="1"/>
</dbReference>
<name>A0A2R8C232_9RHOB</name>
<dbReference type="Gene3D" id="1.25.40.10">
    <property type="entry name" value="Tetratricopeptide repeat domain"/>
    <property type="match status" value="1"/>
</dbReference>
<dbReference type="InterPro" id="IPR016032">
    <property type="entry name" value="Sig_transdc_resp-reg_C-effctor"/>
</dbReference>
<dbReference type="InterPro" id="IPR001867">
    <property type="entry name" value="OmpR/PhoB-type_DNA-bd"/>
</dbReference>
<dbReference type="SUPFAM" id="SSF46894">
    <property type="entry name" value="C-terminal effector domain of the bipartite response regulators"/>
    <property type="match status" value="1"/>
</dbReference>
<organism evidence="5 6">
    <name type="scientific">Palleronia abyssalis</name>
    <dbReference type="NCBI Taxonomy" id="1501240"/>
    <lineage>
        <taxon>Bacteria</taxon>
        <taxon>Pseudomonadati</taxon>
        <taxon>Pseudomonadota</taxon>
        <taxon>Alphaproteobacteria</taxon>
        <taxon>Rhodobacterales</taxon>
        <taxon>Roseobacteraceae</taxon>
        <taxon>Palleronia</taxon>
    </lineage>
</organism>
<dbReference type="CDD" id="cd00383">
    <property type="entry name" value="trans_reg_C"/>
    <property type="match status" value="1"/>
</dbReference>
<dbReference type="InterPro" id="IPR011990">
    <property type="entry name" value="TPR-like_helical_dom_sf"/>
</dbReference>
<reference evidence="5 6" key="1">
    <citation type="submission" date="2018-03" db="EMBL/GenBank/DDBJ databases">
        <authorList>
            <person name="Keele B.F."/>
        </authorList>
    </citation>
    <scope>NUCLEOTIDE SEQUENCE [LARGE SCALE GENOMIC DNA]</scope>
    <source>
        <strain evidence="5 6">CECT 8504</strain>
    </source>
</reference>
<feature type="region of interest" description="Disordered" evidence="3">
    <location>
        <begin position="110"/>
        <end position="136"/>
    </location>
</feature>
<feature type="DNA-binding region" description="OmpR/PhoB-type" evidence="2">
    <location>
        <begin position="11"/>
        <end position="108"/>
    </location>
</feature>
<evidence type="ECO:0000259" key="4">
    <source>
        <dbReference type="PROSITE" id="PS51755"/>
    </source>
</evidence>
<evidence type="ECO:0000256" key="1">
    <source>
        <dbReference type="ARBA" id="ARBA00023125"/>
    </source>
</evidence>
<evidence type="ECO:0000256" key="2">
    <source>
        <dbReference type="PROSITE-ProRule" id="PRU01091"/>
    </source>
</evidence>
<dbReference type="EMBL" id="ONZF01000023">
    <property type="protein sequence ID" value="SPJ26477.1"/>
    <property type="molecule type" value="Genomic_DNA"/>
</dbReference>
<dbReference type="RefSeq" id="WP_181375917.1">
    <property type="nucleotide sequence ID" value="NZ_ONZF01000023.1"/>
</dbReference>
<gene>
    <name evidence="5" type="primary">hilA</name>
    <name evidence="5" type="ORF">PAA8504_04339</name>
</gene>
<dbReference type="PROSITE" id="PS51755">
    <property type="entry name" value="OMPR_PHOB"/>
    <property type="match status" value="1"/>
</dbReference>
<accession>A0A2R8C232</accession>
<dbReference type="GO" id="GO:0003677">
    <property type="term" value="F:DNA binding"/>
    <property type="evidence" value="ECO:0007669"/>
    <property type="project" value="UniProtKB-UniRule"/>
</dbReference>
<dbReference type="GO" id="GO:0000160">
    <property type="term" value="P:phosphorelay signal transduction system"/>
    <property type="evidence" value="ECO:0007669"/>
    <property type="project" value="InterPro"/>
</dbReference>
<feature type="domain" description="OmpR/PhoB-type" evidence="4">
    <location>
        <begin position="11"/>
        <end position="108"/>
    </location>
</feature>
<dbReference type="AlphaFoldDB" id="A0A2R8C232"/>
<dbReference type="Proteomes" id="UP000244912">
    <property type="component" value="Unassembled WGS sequence"/>
</dbReference>